<dbReference type="InterPro" id="IPR028082">
    <property type="entry name" value="Peripla_BP_I"/>
</dbReference>
<dbReference type="PROSITE" id="PS50932">
    <property type="entry name" value="HTH_LACI_2"/>
    <property type="match status" value="1"/>
</dbReference>
<evidence type="ECO:0000313" key="5">
    <source>
        <dbReference type="EMBL" id="SHE45144.1"/>
    </source>
</evidence>
<dbReference type="PANTHER" id="PTHR30146">
    <property type="entry name" value="LACI-RELATED TRANSCRIPTIONAL REPRESSOR"/>
    <property type="match status" value="1"/>
</dbReference>
<proteinExistence type="predicted"/>
<evidence type="ECO:0000256" key="2">
    <source>
        <dbReference type="ARBA" id="ARBA00023125"/>
    </source>
</evidence>
<name>A0A1M4TLA4_9BACT</name>
<accession>A0A1M4TLA4</accession>
<dbReference type="SUPFAM" id="SSF53822">
    <property type="entry name" value="Periplasmic binding protein-like I"/>
    <property type="match status" value="1"/>
</dbReference>
<dbReference type="GO" id="GO:0003700">
    <property type="term" value="F:DNA-binding transcription factor activity"/>
    <property type="evidence" value="ECO:0007669"/>
    <property type="project" value="TreeGrafter"/>
</dbReference>
<organism evidence="5 6">
    <name type="scientific">Fodinibius roseus</name>
    <dbReference type="NCBI Taxonomy" id="1194090"/>
    <lineage>
        <taxon>Bacteria</taxon>
        <taxon>Pseudomonadati</taxon>
        <taxon>Balneolota</taxon>
        <taxon>Balneolia</taxon>
        <taxon>Balneolales</taxon>
        <taxon>Balneolaceae</taxon>
        <taxon>Fodinibius</taxon>
    </lineage>
</organism>
<dbReference type="AlphaFoldDB" id="A0A1M4TLA4"/>
<dbReference type="SMART" id="SM00354">
    <property type="entry name" value="HTH_LACI"/>
    <property type="match status" value="1"/>
</dbReference>
<protein>
    <submittedName>
        <fullName evidence="5">Transcriptional regulator, LacI family</fullName>
    </submittedName>
</protein>
<dbReference type="EMBL" id="FQUS01000001">
    <property type="protein sequence ID" value="SHE45144.1"/>
    <property type="molecule type" value="Genomic_DNA"/>
</dbReference>
<evidence type="ECO:0000256" key="3">
    <source>
        <dbReference type="ARBA" id="ARBA00023163"/>
    </source>
</evidence>
<dbReference type="Gene3D" id="3.40.50.2300">
    <property type="match status" value="2"/>
</dbReference>
<dbReference type="InterPro" id="IPR010982">
    <property type="entry name" value="Lambda_DNA-bd_dom_sf"/>
</dbReference>
<dbReference type="PANTHER" id="PTHR30146:SF109">
    <property type="entry name" value="HTH-TYPE TRANSCRIPTIONAL REGULATOR GALS"/>
    <property type="match status" value="1"/>
</dbReference>
<sequence>MSHTIYDIARRAGVSIATVSRVFNESAKVSPATREKVLHIAREVGYMPQGFARGLARRKNNVIMAVVPLLSNYFFLQVLNGIQHTISETDFELHIYNVKPEEPAFSQVKRLLGRRWADGYLFVSIHLSEGQWQEINQLGQQMILIDDACTSCNYFQINNKQGARIATEYFLDRGFSRIALITAADRSIPAAKRCEGYYEMLREYGITPDDPLTARGSTDYRDGFNERNGYEAMLQLLALDEHPEAIVCVSDIQAIGALSAMKEQQVHIPIIGYDDIQLSEYIGLSTMRQPMYEMGCKGTKLLLDNLGEESSALVQKNYTPELILRSTTRAKSNRKD</sequence>
<dbReference type="PRINTS" id="PR00036">
    <property type="entry name" value="HTHLACI"/>
</dbReference>
<keyword evidence="1" id="KW-0805">Transcription regulation</keyword>
<dbReference type="Gene3D" id="1.10.260.40">
    <property type="entry name" value="lambda repressor-like DNA-binding domains"/>
    <property type="match status" value="1"/>
</dbReference>
<feature type="domain" description="HTH lacI-type" evidence="4">
    <location>
        <begin position="4"/>
        <end position="57"/>
    </location>
</feature>
<dbReference type="Pfam" id="PF13377">
    <property type="entry name" value="Peripla_BP_3"/>
    <property type="match status" value="1"/>
</dbReference>
<keyword evidence="3" id="KW-0804">Transcription</keyword>
<evidence type="ECO:0000313" key="6">
    <source>
        <dbReference type="Proteomes" id="UP000184041"/>
    </source>
</evidence>
<dbReference type="InterPro" id="IPR046335">
    <property type="entry name" value="LacI/GalR-like_sensor"/>
</dbReference>
<dbReference type="CDD" id="cd06267">
    <property type="entry name" value="PBP1_LacI_sugar_binding-like"/>
    <property type="match status" value="1"/>
</dbReference>
<evidence type="ECO:0000259" key="4">
    <source>
        <dbReference type="PROSITE" id="PS50932"/>
    </source>
</evidence>
<dbReference type="RefSeq" id="WP_073059051.1">
    <property type="nucleotide sequence ID" value="NZ_FQUS01000001.1"/>
</dbReference>
<dbReference type="OrthoDB" id="9768806at2"/>
<evidence type="ECO:0000256" key="1">
    <source>
        <dbReference type="ARBA" id="ARBA00023015"/>
    </source>
</evidence>
<dbReference type="Pfam" id="PF00356">
    <property type="entry name" value="LacI"/>
    <property type="match status" value="1"/>
</dbReference>
<dbReference type="GO" id="GO:0000976">
    <property type="term" value="F:transcription cis-regulatory region binding"/>
    <property type="evidence" value="ECO:0007669"/>
    <property type="project" value="TreeGrafter"/>
</dbReference>
<gene>
    <name evidence="5" type="ORF">SAMN05443144_101321</name>
</gene>
<reference evidence="5 6" key="1">
    <citation type="submission" date="2016-11" db="EMBL/GenBank/DDBJ databases">
        <authorList>
            <person name="Jaros S."/>
            <person name="Januszkiewicz K."/>
            <person name="Wedrychowicz H."/>
        </authorList>
    </citation>
    <scope>NUCLEOTIDE SEQUENCE [LARGE SCALE GENOMIC DNA]</scope>
    <source>
        <strain evidence="5 6">DSM 21986</strain>
    </source>
</reference>
<dbReference type="Proteomes" id="UP000184041">
    <property type="component" value="Unassembled WGS sequence"/>
</dbReference>
<keyword evidence="6" id="KW-1185">Reference proteome</keyword>
<dbReference type="CDD" id="cd01392">
    <property type="entry name" value="HTH_LacI"/>
    <property type="match status" value="1"/>
</dbReference>
<keyword evidence="2" id="KW-0238">DNA-binding</keyword>
<dbReference type="InterPro" id="IPR000843">
    <property type="entry name" value="HTH_LacI"/>
</dbReference>
<dbReference type="SUPFAM" id="SSF47413">
    <property type="entry name" value="lambda repressor-like DNA-binding domains"/>
    <property type="match status" value="1"/>
</dbReference>
<dbReference type="STRING" id="1194090.SAMN05443144_101321"/>